<dbReference type="RefSeq" id="WP_136740013.1">
    <property type="nucleotide sequence ID" value="NZ_SUMB01000004.1"/>
</dbReference>
<sequence length="75" mass="8193">MTKAPAPKPDRDNAGAFLPNGPAAKAGPNRSILDAGWGMFFGILAQKAESAARRVIPVDARNTFRKVRMFLLRLR</sequence>
<proteinExistence type="predicted"/>
<protein>
    <submittedName>
        <fullName evidence="2">Uncharacterized protein</fullName>
    </submittedName>
</protein>
<dbReference type="EMBL" id="SUMB01000004">
    <property type="protein sequence ID" value="TJZ54087.1"/>
    <property type="molecule type" value="Genomic_DNA"/>
</dbReference>
<reference evidence="2 3" key="1">
    <citation type="submission" date="2019-04" db="EMBL/GenBank/DDBJ databases">
        <title>Streptomyces piniterrae sp. nov., a heliquinomycin-producing actinomycete isolated from rhizosphere soil of Pinus yunnanensis.</title>
        <authorList>
            <person name="Zhuang X."/>
            <person name="Zhao J."/>
        </authorList>
    </citation>
    <scope>NUCLEOTIDE SEQUENCE [LARGE SCALE GENOMIC DNA]</scope>
    <source>
        <strain evidence="3">jys28</strain>
    </source>
</reference>
<dbReference type="Proteomes" id="UP000308697">
    <property type="component" value="Unassembled WGS sequence"/>
</dbReference>
<gene>
    <name evidence="2" type="ORF">FCH28_12825</name>
</gene>
<evidence type="ECO:0000256" key="1">
    <source>
        <dbReference type="SAM" id="MobiDB-lite"/>
    </source>
</evidence>
<organism evidence="2 3">
    <name type="scientific">Streptomyces piniterrae</name>
    <dbReference type="NCBI Taxonomy" id="2571125"/>
    <lineage>
        <taxon>Bacteria</taxon>
        <taxon>Bacillati</taxon>
        <taxon>Actinomycetota</taxon>
        <taxon>Actinomycetes</taxon>
        <taxon>Kitasatosporales</taxon>
        <taxon>Streptomycetaceae</taxon>
        <taxon>Streptomyces</taxon>
    </lineage>
</organism>
<name>A0A4U0NIK1_9ACTN</name>
<evidence type="ECO:0000313" key="2">
    <source>
        <dbReference type="EMBL" id="TJZ54087.1"/>
    </source>
</evidence>
<accession>A0A4U0NIK1</accession>
<dbReference type="AlphaFoldDB" id="A0A4U0NIK1"/>
<feature type="region of interest" description="Disordered" evidence="1">
    <location>
        <begin position="1"/>
        <end position="28"/>
    </location>
</feature>
<comment type="caution">
    <text evidence="2">The sequence shown here is derived from an EMBL/GenBank/DDBJ whole genome shotgun (WGS) entry which is preliminary data.</text>
</comment>
<keyword evidence="3" id="KW-1185">Reference proteome</keyword>
<dbReference type="OrthoDB" id="4278026at2"/>
<evidence type="ECO:0000313" key="3">
    <source>
        <dbReference type="Proteomes" id="UP000308697"/>
    </source>
</evidence>